<dbReference type="InterPro" id="IPR043502">
    <property type="entry name" value="DNA/RNA_pol_sf"/>
</dbReference>
<dbReference type="Gene3D" id="1.10.1320.10">
    <property type="entry name" value="DNA-directed RNA polymerase, N-terminal domain"/>
    <property type="match status" value="1"/>
</dbReference>
<evidence type="ECO:0000259" key="1">
    <source>
        <dbReference type="Pfam" id="PF14700"/>
    </source>
</evidence>
<organism evidence="2 3">
    <name type="scientific">Prunus dulcis</name>
    <name type="common">Almond</name>
    <name type="synonym">Amygdalus dulcis</name>
    <dbReference type="NCBI Taxonomy" id="3755"/>
    <lineage>
        <taxon>Eukaryota</taxon>
        <taxon>Viridiplantae</taxon>
        <taxon>Streptophyta</taxon>
        <taxon>Embryophyta</taxon>
        <taxon>Tracheophyta</taxon>
        <taxon>Spermatophyta</taxon>
        <taxon>Magnoliopsida</taxon>
        <taxon>eudicotyledons</taxon>
        <taxon>Gunneridae</taxon>
        <taxon>Pentapetalae</taxon>
        <taxon>rosids</taxon>
        <taxon>fabids</taxon>
        <taxon>Rosales</taxon>
        <taxon>Rosaceae</taxon>
        <taxon>Amygdaloideae</taxon>
        <taxon>Amygdaleae</taxon>
        <taxon>Prunus</taxon>
    </lineage>
</organism>
<dbReference type="PANTHER" id="PTHR10102:SF0">
    <property type="entry name" value="DNA-DIRECTED RNA POLYMERASE, MITOCHONDRIAL"/>
    <property type="match status" value="1"/>
</dbReference>
<gene>
    <name evidence="2" type="ORF">L3X38_005818</name>
</gene>
<sequence length="159" mass="18607">MEKTARHMVMPYMPMLVPPINWTGYDRGAYLFLPSYRRPSLLTWLTVKMFLYLKNQTQKMRQKSENGKLKLAASRKMRMRRVSTTPHQPRFPRSCLPHAPISNTILVPICAEASWEFSEGRHLGKSGLRWLKIHLGLIYMQGAWTNSPLMIEQHLLRIT</sequence>
<reference evidence="2 3" key="1">
    <citation type="journal article" date="2022" name="G3 (Bethesda)">
        <title>Whole-genome sequence and methylome profiling of the almond [Prunus dulcis (Mill.) D.A. Webb] cultivar 'Nonpareil'.</title>
        <authorList>
            <person name="D'Amico-Willman K.M."/>
            <person name="Ouma W.Z."/>
            <person name="Meulia T."/>
            <person name="Sideli G.M."/>
            <person name="Gradziel T.M."/>
            <person name="Fresnedo-Ramirez J."/>
        </authorList>
    </citation>
    <scope>NUCLEOTIDE SEQUENCE [LARGE SCALE GENOMIC DNA]</scope>
    <source>
        <strain evidence="2">Clone GOH B32 T37-40</strain>
    </source>
</reference>
<dbReference type="Pfam" id="PF14700">
    <property type="entry name" value="RPOL_N"/>
    <property type="match status" value="1"/>
</dbReference>
<dbReference type="SUPFAM" id="SSF56672">
    <property type="entry name" value="DNA/RNA polymerases"/>
    <property type="match status" value="1"/>
</dbReference>
<dbReference type="InterPro" id="IPR029262">
    <property type="entry name" value="RPOL_N"/>
</dbReference>
<comment type="caution">
    <text evidence="2">The sequence shown here is derived from an EMBL/GenBank/DDBJ whole genome shotgun (WGS) entry which is preliminary data.</text>
</comment>
<dbReference type="GO" id="GO:0006390">
    <property type="term" value="P:mitochondrial transcription"/>
    <property type="evidence" value="ECO:0007669"/>
    <property type="project" value="TreeGrafter"/>
</dbReference>
<feature type="domain" description="DNA-directed RNA polymerase N-terminal" evidence="1">
    <location>
        <begin position="2"/>
        <end position="36"/>
    </location>
</feature>
<evidence type="ECO:0000313" key="2">
    <source>
        <dbReference type="EMBL" id="KAI5352926.1"/>
    </source>
</evidence>
<dbReference type="GO" id="GO:0034245">
    <property type="term" value="C:mitochondrial DNA-directed RNA polymerase complex"/>
    <property type="evidence" value="ECO:0007669"/>
    <property type="project" value="TreeGrafter"/>
</dbReference>
<dbReference type="InterPro" id="IPR037159">
    <property type="entry name" value="RNA_POL_N_sf"/>
</dbReference>
<dbReference type="GO" id="GO:0003899">
    <property type="term" value="F:DNA-directed RNA polymerase activity"/>
    <property type="evidence" value="ECO:0007669"/>
    <property type="project" value="InterPro"/>
</dbReference>
<dbReference type="EMBL" id="JAJFAZ020000001">
    <property type="protein sequence ID" value="KAI5352926.1"/>
    <property type="molecule type" value="Genomic_DNA"/>
</dbReference>
<accession>A0AAD4ZRR3</accession>
<dbReference type="InterPro" id="IPR002092">
    <property type="entry name" value="DNA-dir_Rpol_phage-type"/>
</dbReference>
<name>A0AAD4ZRR3_PRUDU</name>
<dbReference type="PANTHER" id="PTHR10102">
    <property type="entry name" value="DNA-DIRECTED RNA POLYMERASE, MITOCHONDRIAL"/>
    <property type="match status" value="1"/>
</dbReference>
<keyword evidence="3" id="KW-1185">Reference proteome</keyword>
<proteinExistence type="predicted"/>
<protein>
    <recommendedName>
        <fullName evidence="1">DNA-directed RNA polymerase N-terminal domain-containing protein</fullName>
    </recommendedName>
</protein>
<dbReference type="Proteomes" id="UP001054821">
    <property type="component" value="Chromosome 1"/>
</dbReference>
<dbReference type="GO" id="GO:0003677">
    <property type="term" value="F:DNA binding"/>
    <property type="evidence" value="ECO:0007669"/>
    <property type="project" value="InterPro"/>
</dbReference>
<evidence type="ECO:0000313" key="3">
    <source>
        <dbReference type="Proteomes" id="UP001054821"/>
    </source>
</evidence>
<dbReference type="AlphaFoldDB" id="A0AAD4ZRR3"/>